<proteinExistence type="predicted"/>
<feature type="transmembrane region" description="Helical" evidence="2">
    <location>
        <begin position="56"/>
        <end position="77"/>
    </location>
</feature>
<evidence type="ECO:0000256" key="1">
    <source>
        <dbReference type="SAM" id="MobiDB-lite"/>
    </source>
</evidence>
<feature type="transmembrane region" description="Helical" evidence="2">
    <location>
        <begin position="83"/>
        <end position="105"/>
    </location>
</feature>
<keyword evidence="2" id="KW-0472">Membrane</keyword>
<keyword evidence="2" id="KW-0812">Transmembrane</keyword>
<sequence length="313" mass="33248">MTAGELVTLGLYLMQQLGVMLGVGAATVTLIAHLVSTRDGVVEPTEARFARTIERLLMVGLFFIIVSGVAITAIHSLEGEAQLIFTPAYIFKWLLIGVVALPLIAGHKNPFPPILFEGFIGATWYALFILHVIAPITTWVDLALLYVAWTAGFLVLWTGLARLIHANNFTLALAKKSEAPAAPKPVVATPAPKPTPKPVVTITPAPKLPTPPPAPVAPLTPKLVAAVAPTKPVAAAAPHKPAELPPAHVLLSPKSAEPVPAKPALSVPAKPPTKPEEKVEDPDQYPGLPAIRVMPRTPEDVDKQLREAIVQFS</sequence>
<dbReference type="Proteomes" id="UP000178091">
    <property type="component" value="Unassembled WGS sequence"/>
</dbReference>
<dbReference type="PRINTS" id="PR01217">
    <property type="entry name" value="PRICHEXTENSN"/>
</dbReference>
<dbReference type="EMBL" id="MEWW01000017">
    <property type="protein sequence ID" value="OGC84363.1"/>
    <property type="molecule type" value="Genomic_DNA"/>
</dbReference>
<evidence type="ECO:0000313" key="3">
    <source>
        <dbReference type="EMBL" id="OGC84363.1"/>
    </source>
</evidence>
<evidence type="ECO:0000313" key="4">
    <source>
        <dbReference type="Proteomes" id="UP000178091"/>
    </source>
</evidence>
<evidence type="ECO:0000256" key="2">
    <source>
        <dbReference type="SAM" id="Phobius"/>
    </source>
</evidence>
<feature type="transmembrane region" description="Helical" evidence="2">
    <location>
        <begin position="143"/>
        <end position="164"/>
    </location>
</feature>
<accession>A0A1F4XTK9</accession>
<feature type="transmembrane region" description="Helical" evidence="2">
    <location>
        <begin position="114"/>
        <end position="137"/>
    </location>
</feature>
<name>A0A1F4XTK9_9BACT</name>
<dbReference type="AlphaFoldDB" id="A0A1F4XTK9"/>
<keyword evidence="2" id="KW-1133">Transmembrane helix</keyword>
<feature type="region of interest" description="Disordered" evidence="1">
    <location>
        <begin position="253"/>
        <end position="297"/>
    </location>
</feature>
<protein>
    <submittedName>
        <fullName evidence="3">Uncharacterized protein</fullName>
    </submittedName>
</protein>
<reference evidence="3 4" key="1">
    <citation type="journal article" date="2016" name="Nat. Commun.">
        <title>Thousands of microbial genomes shed light on interconnected biogeochemical processes in an aquifer system.</title>
        <authorList>
            <person name="Anantharaman K."/>
            <person name="Brown C.T."/>
            <person name="Hug L.A."/>
            <person name="Sharon I."/>
            <person name="Castelle C.J."/>
            <person name="Probst A.J."/>
            <person name="Thomas B.C."/>
            <person name="Singh A."/>
            <person name="Wilkins M.J."/>
            <person name="Karaoz U."/>
            <person name="Brodie E.L."/>
            <person name="Williams K.H."/>
            <person name="Hubbard S.S."/>
            <person name="Banfield J.F."/>
        </authorList>
    </citation>
    <scope>NUCLEOTIDE SEQUENCE [LARGE SCALE GENOMIC DNA]</scope>
</reference>
<gene>
    <name evidence="3" type="ORF">A3F55_01695</name>
</gene>
<comment type="caution">
    <text evidence="3">The sequence shown here is derived from an EMBL/GenBank/DDBJ whole genome shotgun (WGS) entry which is preliminary data.</text>
</comment>
<feature type="transmembrane region" description="Helical" evidence="2">
    <location>
        <begin position="12"/>
        <end position="35"/>
    </location>
</feature>
<organism evidence="3 4">
    <name type="scientific">Candidatus Adlerbacteria bacterium RIFCSPHIGHO2_12_FULL_53_18</name>
    <dbReference type="NCBI Taxonomy" id="1797242"/>
    <lineage>
        <taxon>Bacteria</taxon>
        <taxon>Candidatus Adleribacteriota</taxon>
    </lineage>
</organism>